<gene>
    <name evidence="2" type="ORF">Pyn_14427</name>
</gene>
<evidence type="ECO:0000313" key="2">
    <source>
        <dbReference type="EMBL" id="PQQ02155.1"/>
    </source>
</evidence>
<protein>
    <submittedName>
        <fullName evidence="2">Uncharacterized protein</fullName>
    </submittedName>
</protein>
<evidence type="ECO:0000256" key="1">
    <source>
        <dbReference type="SAM" id="MobiDB-lite"/>
    </source>
</evidence>
<reference evidence="2 3" key="1">
    <citation type="submission" date="2018-02" db="EMBL/GenBank/DDBJ databases">
        <title>Draft genome of wild Prunus yedoensis var. nudiflora.</title>
        <authorList>
            <person name="Baek S."/>
            <person name="Kim J.-H."/>
            <person name="Choi K."/>
            <person name="Kim G.-B."/>
            <person name="Cho A."/>
            <person name="Jang H."/>
            <person name="Shin C.-H."/>
            <person name="Yu H.-J."/>
            <person name="Mun J.-H."/>
        </authorList>
    </citation>
    <scope>NUCLEOTIDE SEQUENCE [LARGE SCALE GENOMIC DNA]</scope>
    <source>
        <strain evidence="3">cv. Jeju island</strain>
        <tissue evidence="2">Leaf</tissue>
    </source>
</reference>
<evidence type="ECO:0000313" key="3">
    <source>
        <dbReference type="Proteomes" id="UP000250321"/>
    </source>
</evidence>
<dbReference type="EMBL" id="PJQY01001496">
    <property type="protein sequence ID" value="PQQ02155.1"/>
    <property type="molecule type" value="Genomic_DNA"/>
</dbReference>
<feature type="region of interest" description="Disordered" evidence="1">
    <location>
        <begin position="48"/>
        <end position="68"/>
    </location>
</feature>
<comment type="caution">
    <text evidence="2">The sequence shown here is derived from an EMBL/GenBank/DDBJ whole genome shotgun (WGS) entry which is preliminary data.</text>
</comment>
<proteinExistence type="predicted"/>
<sequence>MPENKKGNGERALPGMEGVAEANCRKTLELQKILSQCVGIKEISQKKVESKKVEGNGGEDLAKLGRTS</sequence>
<name>A0A314Y2L7_PRUYE</name>
<dbReference type="Proteomes" id="UP000250321">
    <property type="component" value="Unassembled WGS sequence"/>
</dbReference>
<dbReference type="AlphaFoldDB" id="A0A314Y2L7"/>
<accession>A0A314Y2L7</accession>
<organism evidence="2 3">
    <name type="scientific">Prunus yedoensis var. nudiflora</name>
    <dbReference type="NCBI Taxonomy" id="2094558"/>
    <lineage>
        <taxon>Eukaryota</taxon>
        <taxon>Viridiplantae</taxon>
        <taxon>Streptophyta</taxon>
        <taxon>Embryophyta</taxon>
        <taxon>Tracheophyta</taxon>
        <taxon>Spermatophyta</taxon>
        <taxon>Magnoliopsida</taxon>
        <taxon>eudicotyledons</taxon>
        <taxon>Gunneridae</taxon>
        <taxon>Pentapetalae</taxon>
        <taxon>rosids</taxon>
        <taxon>fabids</taxon>
        <taxon>Rosales</taxon>
        <taxon>Rosaceae</taxon>
        <taxon>Amygdaloideae</taxon>
        <taxon>Amygdaleae</taxon>
        <taxon>Prunus</taxon>
    </lineage>
</organism>
<keyword evidence="3" id="KW-1185">Reference proteome</keyword>